<dbReference type="EMBL" id="BAAAGF010000002">
    <property type="protein sequence ID" value="GAA0742502.1"/>
    <property type="molecule type" value="Genomic_DNA"/>
</dbReference>
<dbReference type="Pfam" id="PF11316">
    <property type="entry name" value="Rhamno_transf"/>
    <property type="match status" value="1"/>
</dbReference>
<dbReference type="InterPro" id="IPR029044">
    <property type="entry name" value="Nucleotide-diphossugar_trans"/>
</dbReference>
<dbReference type="Proteomes" id="UP001500736">
    <property type="component" value="Unassembled WGS sequence"/>
</dbReference>
<protein>
    <recommendedName>
        <fullName evidence="3">Rhamnosyltransferase</fullName>
    </recommendedName>
</protein>
<dbReference type="RefSeq" id="WP_343797051.1">
    <property type="nucleotide sequence ID" value="NZ_BAAAGF010000002.1"/>
</dbReference>
<reference evidence="1 2" key="1">
    <citation type="journal article" date="2019" name="Int. J. Syst. Evol. Microbiol.">
        <title>The Global Catalogue of Microorganisms (GCM) 10K type strain sequencing project: providing services to taxonomists for standard genome sequencing and annotation.</title>
        <authorList>
            <consortium name="The Broad Institute Genomics Platform"/>
            <consortium name="The Broad Institute Genome Sequencing Center for Infectious Disease"/>
            <person name="Wu L."/>
            <person name="Ma J."/>
        </authorList>
    </citation>
    <scope>NUCLEOTIDE SEQUENCE [LARGE SCALE GENOMIC DNA]</scope>
    <source>
        <strain evidence="1 2">JCM 15976</strain>
    </source>
</reference>
<name>A0ABN1JM33_9FLAO</name>
<keyword evidence="2" id="KW-1185">Reference proteome</keyword>
<accession>A0ABN1JM33</accession>
<gene>
    <name evidence="1" type="ORF">GCM10009431_14560</name>
</gene>
<comment type="caution">
    <text evidence="1">The sequence shown here is derived from an EMBL/GenBank/DDBJ whole genome shotgun (WGS) entry which is preliminary data.</text>
</comment>
<dbReference type="InterPro" id="IPR021466">
    <property type="entry name" value="Put_rhamnosyl_transferase"/>
</dbReference>
<evidence type="ECO:0000313" key="1">
    <source>
        <dbReference type="EMBL" id="GAA0742502.1"/>
    </source>
</evidence>
<evidence type="ECO:0008006" key="3">
    <source>
        <dbReference type="Google" id="ProtNLM"/>
    </source>
</evidence>
<proteinExistence type="predicted"/>
<sequence length="285" mass="33824">MFEHFIITRFNLTNPDWTTTKNNELLLNDSWMEQRIWLFKSFCLPSVVNQTNKNFTWLIFADTATKSDYKTILNDLVKDHDFIRLEYIDGMAKFQSSINTIVSKMSQGKNHIISTRIDNDDAIHKDFISEIQSQFNSQKYLVIDVIKGYSLQIKPQIMLGKKEHIFNPFLSLIEENKNPKTIWHNSHTDWKNETRIKYYTKKRLWIAIIHDKNKINNFNGYGNINWKNLSKEFILSDEMSNTILNNAIDKSQWRKLSLKNRIIVKYKVLSKIFKKSIGVYKLKSK</sequence>
<dbReference type="SUPFAM" id="SSF53448">
    <property type="entry name" value="Nucleotide-diphospho-sugar transferases"/>
    <property type="match status" value="1"/>
</dbReference>
<evidence type="ECO:0000313" key="2">
    <source>
        <dbReference type="Proteomes" id="UP001500736"/>
    </source>
</evidence>
<organism evidence="1 2">
    <name type="scientific">Gaetbulibacter jejuensis</name>
    <dbReference type="NCBI Taxonomy" id="584607"/>
    <lineage>
        <taxon>Bacteria</taxon>
        <taxon>Pseudomonadati</taxon>
        <taxon>Bacteroidota</taxon>
        <taxon>Flavobacteriia</taxon>
        <taxon>Flavobacteriales</taxon>
        <taxon>Flavobacteriaceae</taxon>
        <taxon>Gaetbulibacter</taxon>
    </lineage>
</organism>